<keyword evidence="3" id="KW-1185">Reference proteome</keyword>
<dbReference type="Proteomes" id="UP001595075">
    <property type="component" value="Unassembled WGS sequence"/>
</dbReference>
<organism evidence="2 3">
    <name type="scientific">Oculimacula yallundae</name>
    <dbReference type="NCBI Taxonomy" id="86028"/>
    <lineage>
        <taxon>Eukaryota</taxon>
        <taxon>Fungi</taxon>
        <taxon>Dikarya</taxon>
        <taxon>Ascomycota</taxon>
        <taxon>Pezizomycotina</taxon>
        <taxon>Leotiomycetes</taxon>
        <taxon>Helotiales</taxon>
        <taxon>Ploettnerulaceae</taxon>
        <taxon>Oculimacula</taxon>
    </lineage>
</organism>
<feature type="domain" description="DUF5672" evidence="1">
    <location>
        <begin position="156"/>
        <end position="296"/>
    </location>
</feature>
<sequence length="325" mass="36465">MMASVDFRRGLVVVVALLAFLFIFASRYLSIENYQIIVKPHSSGPSPTAYNHIQDKVAVITDTQYTNRLIPLILHFQSILGPGWPIVFFTSEETRENHFSPFSSPKNYTGSAVWQRAVDDGLVEIRTVPSGVDLASRHGVNLYFSRPVCDSKCLKEGIDRLTVDEWFWEQLAPAEHVLIFQADSMICANSHRTLDSFLPSTFIGAPLSRDTQPKKFNGGLSLRNRPLILSILSSLPPNQTWEAETAAQTYTHGEDAWFSREMENRGVKLPNRAEALQFACQGDEHLDTVSEPFGFHKVHRQIPGRLEEIERWCPEIALAGPGALG</sequence>
<reference evidence="2 3" key="1">
    <citation type="journal article" date="2024" name="Commun. Biol.">
        <title>Comparative genomic analysis of thermophilic fungi reveals convergent evolutionary adaptations and gene losses.</title>
        <authorList>
            <person name="Steindorff A.S."/>
            <person name="Aguilar-Pontes M.V."/>
            <person name="Robinson A.J."/>
            <person name="Andreopoulos B."/>
            <person name="LaButti K."/>
            <person name="Kuo A."/>
            <person name="Mondo S."/>
            <person name="Riley R."/>
            <person name="Otillar R."/>
            <person name="Haridas S."/>
            <person name="Lipzen A."/>
            <person name="Grimwood J."/>
            <person name="Schmutz J."/>
            <person name="Clum A."/>
            <person name="Reid I.D."/>
            <person name="Moisan M.C."/>
            <person name="Butler G."/>
            <person name="Nguyen T.T.M."/>
            <person name="Dewar K."/>
            <person name="Conant G."/>
            <person name="Drula E."/>
            <person name="Henrissat B."/>
            <person name="Hansel C."/>
            <person name="Singer S."/>
            <person name="Hutchinson M.I."/>
            <person name="de Vries R.P."/>
            <person name="Natvig D.O."/>
            <person name="Powell A.J."/>
            <person name="Tsang A."/>
            <person name="Grigoriev I.V."/>
        </authorList>
    </citation>
    <scope>NUCLEOTIDE SEQUENCE [LARGE SCALE GENOMIC DNA]</scope>
    <source>
        <strain evidence="2 3">CBS 494.80</strain>
    </source>
</reference>
<evidence type="ECO:0000313" key="2">
    <source>
        <dbReference type="EMBL" id="KAL2060208.1"/>
    </source>
</evidence>
<name>A0ABR4BR96_9HELO</name>
<accession>A0ABR4BR96</accession>
<evidence type="ECO:0000313" key="3">
    <source>
        <dbReference type="Proteomes" id="UP001595075"/>
    </source>
</evidence>
<dbReference type="EMBL" id="JAZHXI010000023">
    <property type="protein sequence ID" value="KAL2060208.1"/>
    <property type="molecule type" value="Genomic_DNA"/>
</dbReference>
<gene>
    <name evidence="2" type="ORF">VTL71DRAFT_9603</name>
</gene>
<comment type="caution">
    <text evidence="2">The sequence shown here is derived from an EMBL/GenBank/DDBJ whole genome shotgun (WGS) entry which is preliminary data.</text>
</comment>
<proteinExistence type="predicted"/>
<dbReference type="InterPro" id="IPR043729">
    <property type="entry name" value="DUF5672"/>
</dbReference>
<evidence type="ECO:0000259" key="1">
    <source>
        <dbReference type="Pfam" id="PF18922"/>
    </source>
</evidence>
<protein>
    <recommendedName>
        <fullName evidence="1">DUF5672 domain-containing protein</fullName>
    </recommendedName>
</protein>
<dbReference type="Pfam" id="PF18922">
    <property type="entry name" value="DUF5672"/>
    <property type="match status" value="1"/>
</dbReference>